<feature type="transmembrane region" description="Helical" evidence="7">
    <location>
        <begin position="146"/>
        <end position="171"/>
    </location>
</feature>
<dbReference type="GO" id="GO:0005886">
    <property type="term" value="C:plasma membrane"/>
    <property type="evidence" value="ECO:0007669"/>
    <property type="project" value="UniProtKB-SubCell"/>
</dbReference>
<keyword evidence="4 7" id="KW-0812">Transmembrane</keyword>
<organism evidence="9">
    <name type="scientific">marine sediment metagenome</name>
    <dbReference type="NCBI Taxonomy" id="412755"/>
    <lineage>
        <taxon>unclassified sequences</taxon>
        <taxon>metagenomes</taxon>
        <taxon>ecological metagenomes</taxon>
    </lineage>
</organism>
<evidence type="ECO:0000256" key="2">
    <source>
        <dbReference type="ARBA" id="ARBA00022475"/>
    </source>
</evidence>
<feature type="transmembrane region" description="Helical" evidence="7">
    <location>
        <begin position="221"/>
        <end position="236"/>
    </location>
</feature>
<dbReference type="InterPro" id="IPR004681">
    <property type="entry name" value="TRAP_DctM"/>
</dbReference>
<keyword evidence="3" id="KW-0997">Cell inner membrane</keyword>
<feature type="domain" description="TRAP C4-dicarboxylate transport system permease DctM subunit" evidence="8">
    <location>
        <begin position="15"/>
        <end position="255"/>
    </location>
</feature>
<dbReference type="GO" id="GO:0022857">
    <property type="term" value="F:transmembrane transporter activity"/>
    <property type="evidence" value="ECO:0007669"/>
    <property type="project" value="TreeGrafter"/>
</dbReference>
<accession>X1QMH4</accession>
<evidence type="ECO:0000256" key="5">
    <source>
        <dbReference type="ARBA" id="ARBA00022989"/>
    </source>
</evidence>
<evidence type="ECO:0000256" key="1">
    <source>
        <dbReference type="ARBA" id="ARBA00004429"/>
    </source>
</evidence>
<feature type="transmembrane region" description="Helical" evidence="7">
    <location>
        <begin position="6"/>
        <end position="24"/>
    </location>
</feature>
<comment type="subcellular location">
    <subcellularLocation>
        <location evidence="1">Cell inner membrane</location>
        <topology evidence="1">Multi-pass membrane protein</topology>
    </subcellularLocation>
</comment>
<evidence type="ECO:0000256" key="6">
    <source>
        <dbReference type="ARBA" id="ARBA00023136"/>
    </source>
</evidence>
<name>X1QMH4_9ZZZZ</name>
<feature type="transmembrane region" description="Helical" evidence="7">
    <location>
        <begin position="29"/>
        <end position="49"/>
    </location>
</feature>
<keyword evidence="2" id="KW-1003">Cell membrane</keyword>
<evidence type="ECO:0000256" key="4">
    <source>
        <dbReference type="ARBA" id="ARBA00022692"/>
    </source>
</evidence>
<feature type="non-terminal residue" evidence="9">
    <location>
        <position position="1"/>
    </location>
</feature>
<dbReference type="EMBL" id="BARW01005042">
    <property type="protein sequence ID" value="GAI69443.1"/>
    <property type="molecule type" value="Genomic_DNA"/>
</dbReference>
<feature type="transmembrane region" description="Helical" evidence="7">
    <location>
        <begin position="111"/>
        <end position="134"/>
    </location>
</feature>
<evidence type="ECO:0000259" key="8">
    <source>
        <dbReference type="Pfam" id="PF06808"/>
    </source>
</evidence>
<sequence length="257" mass="27420">SVAMIYALLLWGPGSFAIVAHAALSSMTYFMLVAIPLFILMAMILERSGVASALYNMIYKSMGPLNGGLAIGTVLICTMIAAMVGIMGAGIVTMGIVAMPEMFRRKYDKRMVMGSIMSGGVLGTLIPPSIPMILYSLFAKQSVGKMFAGGIIPGVILSTLYCSYIGIRCFLKPEMGPALPVEERASWREKAVSLRGSILPILLVVGVLGSIFLGLATPTEAAGVGAFGAFICSLIYRKFGLRMLREACYRTMLLTGM</sequence>
<keyword evidence="6 7" id="KW-0472">Membrane</keyword>
<dbReference type="PANTHER" id="PTHR33362">
    <property type="entry name" value="SIALIC ACID TRAP TRANSPORTER PERMEASE PROTEIN SIAT-RELATED"/>
    <property type="match status" value="1"/>
</dbReference>
<gene>
    <name evidence="9" type="ORF">S12H4_11303</name>
</gene>
<comment type="caution">
    <text evidence="9">The sequence shown here is derived from an EMBL/GenBank/DDBJ whole genome shotgun (WGS) entry which is preliminary data.</text>
</comment>
<protein>
    <recommendedName>
        <fullName evidence="8">TRAP C4-dicarboxylate transport system permease DctM subunit domain-containing protein</fullName>
    </recommendedName>
</protein>
<feature type="non-terminal residue" evidence="9">
    <location>
        <position position="257"/>
    </location>
</feature>
<feature type="transmembrane region" description="Helical" evidence="7">
    <location>
        <begin position="192"/>
        <end position="215"/>
    </location>
</feature>
<proteinExistence type="predicted"/>
<dbReference type="AlphaFoldDB" id="X1QMH4"/>
<reference evidence="9" key="1">
    <citation type="journal article" date="2014" name="Front. Microbiol.">
        <title>High frequency of phylogenetically diverse reductive dehalogenase-homologous genes in deep subseafloor sedimentary metagenomes.</title>
        <authorList>
            <person name="Kawai M."/>
            <person name="Futagami T."/>
            <person name="Toyoda A."/>
            <person name="Takaki Y."/>
            <person name="Nishi S."/>
            <person name="Hori S."/>
            <person name="Arai W."/>
            <person name="Tsubouchi T."/>
            <person name="Morono Y."/>
            <person name="Uchiyama I."/>
            <person name="Ito T."/>
            <person name="Fujiyama A."/>
            <person name="Inagaki F."/>
            <person name="Takami H."/>
        </authorList>
    </citation>
    <scope>NUCLEOTIDE SEQUENCE</scope>
    <source>
        <strain evidence="9">Expedition CK06-06</strain>
    </source>
</reference>
<dbReference type="InterPro" id="IPR010656">
    <property type="entry name" value="DctM"/>
</dbReference>
<evidence type="ECO:0000313" key="9">
    <source>
        <dbReference type="EMBL" id="GAI69443.1"/>
    </source>
</evidence>
<dbReference type="Pfam" id="PF06808">
    <property type="entry name" value="DctM"/>
    <property type="match status" value="1"/>
</dbReference>
<feature type="transmembrane region" description="Helical" evidence="7">
    <location>
        <begin position="69"/>
        <end position="99"/>
    </location>
</feature>
<keyword evidence="5 7" id="KW-1133">Transmembrane helix</keyword>
<evidence type="ECO:0000256" key="3">
    <source>
        <dbReference type="ARBA" id="ARBA00022519"/>
    </source>
</evidence>
<evidence type="ECO:0000256" key="7">
    <source>
        <dbReference type="SAM" id="Phobius"/>
    </source>
</evidence>